<dbReference type="PRINTS" id="PR00039">
    <property type="entry name" value="HTHLYSR"/>
</dbReference>
<dbReference type="SUPFAM" id="SSF53850">
    <property type="entry name" value="Periplasmic binding protein-like II"/>
    <property type="match status" value="1"/>
</dbReference>
<accession>A0A2I7N4I5</accession>
<dbReference type="Gene3D" id="3.40.190.10">
    <property type="entry name" value="Periplasmic binding protein-like II"/>
    <property type="match status" value="2"/>
</dbReference>
<evidence type="ECO:0000313" key="7">
    <source>
        <dbReference type="EMBL" id="AUR51374.1"/>
    </source>
</evidence>
<dbReference type="InterPro" id="IPR005119">
    <property type="entry name" value="LysR_subst-bd"/>
</dbReference>
<keyword evidence="4" id="KW-0010">Activator</keyword>
<dbReference type="SUPFAM" id="SSF46785">
    <property type="entry name" value="Winged helix' DNA-binding domain"/>
    <property type="match status" value="1"/>
</dbReference>
<evidence type="ECO:0000256" key="3">
    <source>
        <dbReference type="ARBA" id="ARBA00023125"/>
    </source>
</evidence>
<comment type="similarity">
    <text evidence="1">Belongs to the LysR transcriptional regulatory family.</text>
</comment>
<dbReference type="PANTHER" id="PTHR30346:SF26">
    <property type="entry name" value="HYDROGEN PEROXIDE-INDUCIBLE GENES ACTIVATOR"/>
    <property type="match status" value="1"/>
</dbReference>
<dbReference type="GO" id="GO:0003700">
    <property type="term" value="F:DNA-binding transcription factor activity"/>
    <property type="evidence" value="ECO:0007669"/>
    <property type="project" value="InterPro"/>
</dbReference>
<keyword evidence="5" id="KW-0804">Transcription</keyword>
<gene>
    <name evidence="7" type="ORF">CUN60_03350</name>
</gene>
<dbReference type="RefSeq" id="WP_102950674.1">
    <property type="nucleotide sequence ID" value="NZ_CP024847.1"/>
</dbReference>
<dbReference type="Pfam" id="PF00126">
    <property type="entry name" value="HTH_1"/>
    <property type="match status" value="1"/>
</dbReference>
<evidence type="ECO:0000259" key="6">
    <source>
        <dbReference type="PROSITE" id="PS50931"/>
    </source>
</evidence>
<dbReference type="InterPro" id="IPR036388">
    <property type="entry name" value="WH-like_DNA-bd_sf"/>
</dbReference>
<evidence type="ECO:0000256" key="4">
    <source>
        <dbReference type="ARBA" id="ARBA00023159"/>
    </source>
</evidence>
<dbReference type="KEGG" id="nba:CUN60_03350"/>
<dbReference type="Pfam" id="PF03466">
    <property type="entry name" value="LysR_substrate"/>
    <property type="match status" value="1"/>
</dbReference>
<dbReference type="EMBL" id="CP024847">
    <property type="protein sequence ID" value="AUR51374.1"/>
    <property type="molecule type" value="Genomic_DNA"/>
</dbReference>
<reference evidence="8" key="1">
    <citation type="submission" date="2017-11" db="EMBL/GenBank/DDBJ databases">
        <authorList>
            <person name="Chan K.G."/>
            <person name="Lee L.S."/>
        </authorList>
    </citation>
    <scope>NUCLEOTIDE SEQUENCE [LARGE SCALE GENOMIC DNA]</scope>
    <source>
        <strain evidence="8">DSM 100970</strain>
    </source>
</reference>
<keyword evidence="2" id="KW-0805">Transcription regulation</keyword>
<dbReference type="GO" id="GO:0003677">
    <property type="term" value="F:DNA binding"/>
    <property type="evidence" value="ECO:0007669"/>
    <property type="project" value="UniProtKB-KW"/>
</dbReference>
<keyword evidence="8" id="KW-1185">Reference proteome</keyword>
<proteinExistence type="inferred from homology"/>
<protein>
    <submittedName>
        <fullName evidence="7">LysR family transcriptional regulator</fullName>
    </submittedName>
</protein>
<dbReference type="OrthoDB" id="9775392at2"/>
<dbReference type="Gene3D" id="1.10.10.10">
    <property type="entry name" value="Winged helix-like DNA-binding domain superfamily/Winged helix DNA-binding domain"/>
    <property type="match status" value="1"/>
</dbReference>
<dbReference type="FunFam" id="1.10.10.10:FF:000001">
    <property type="entry name" value="LysR family transcriptional regulator"/>
    <property type="match status" value="1"/>
</dbReference>
<dbReference type="CDD" id="cd08411">
    <property type="entry name" value="PBP2_OxyR"/>
    <property type="match status" value="1"/>
</dbReference>
<organism evidence="7 8">
    <name type="scientific">Aquella oligotrophica</name>
    <dbReference type="NCBI Taxonomy" id="2067065"/>
    <lineage>
        <taxon>Bacteria</taxon>
        <taxon>Pseudomonadati</taxon>
        <taxon>Pseudomonadota</taxon>
        <taxon>Betaproteobacteria</taxon>
        <taxon>Neisseriales</taxon>
        <taxon>Neisseriaceae</taxon>
        <taxon>Aquella</taxon>
    </lineage>
</organism>
<dbReference type="InterPro" id="IPR000847">
    <property type="entry name" value="LysR_HTH_N"/>
</dbReference>
<dbReference type="PANTHER" id="PTHR30346">
    <property type="entry name" value="TRANSCRIPTIONAL DUAL REGULATOR HCAR-RELATED"/>
    <property type="match status" value="1"/>
</dbReference>
<feature type="domain" description="HTH lysR-type" evidence="6">
    <location>
        <begin position="4"/>
        <end position="61"/>
    </location>
</feature>
<keyword evidence="3" id="KW-0238">DNA-binding</keyword>
<dbReference type="GO" id="GO:0032993">
    <property type="term" value="C:protein-DNA complex"/>
    <property type="evidence" value="ECO:0007669"/>
    <property type="project" value="TreeGrafter"/>
</dbReference>
<evidence type="ECO:0000256" key="2">
    <source>
        <dbReference type="ARBA" id="ARBA00023015"/>
    </source>
</evidence>
<name>A0A2I7N4I5_9NEIS</name>
<evidence type="ECO:0000256" key="5">
    <source>
        <dbReference type="ARBA" id="ARBA00023163"/>
    </source>
</evidence>
<dbReference type="AlphaFoldDB" id="A0A2I7N4I5"/>
<evidence type="ECO:0000256" key="1">
    <source>
        <dbReference type="ARBA" id="ARBA00009437"/>
    </source>
</evidence>
<evidence type="ECO:0000313" key="8">
    <source>
        <dbReference type="Proteomes" id="UP000236655"/>
    </source>
</evidence>
<dbReference type="InterPro" id="IPR036390">
    <property type="entry name" value="WH_DNA-bd_sf"/>
</dbReference>
<dbReference type="Proteomes" id="UP000236655">
    <property type="component" value="Chromosome"/>
</dbReference>
<dbReference type="PROSITE" id="PS50931">
    <property type="entry name" value="HTH_LYSR"/>
    <property type="match status" value="1"/>
</dbReference>
<sequence length="300" mass="33609">MINFTLTDLKYLVALADEQHFAKAAQKCFVSQPTLSIAIKKLEDNLGITIFERENHRVLITPSGEEIVNQARKIILEAHNLLDIVETNQNPYKQPLKIGAIFTIGPYIFPKLIQEVISKESKLQLIVEEGYTDGLTNKLLKGELDAIILATETNHPELTQIELYDDKLAVICAKDHKLAKINKISASELEQETFLLLGLGNCFRDQVLKICPECNTNASNGIGLITASSLETIKFMVAMNIGISILPELALKNLPNEVKIKPLPKPAPSRKLSLVYRKNFARFNILQKVQQLLQNQLTNN</sequence>